<dbReference type="GO" id="GO:0005886">
    <property type="term" value="C:plasma membrane"/>
    <property type="evidence" value="ECO:0007669"/>
    <property type="project" value="UniProtKB-SubCell"/>
</dbReference>
<reference evidence="6" key="1">
    <citation type="submission" date="2020-10" db="EMBL/GenBank/DDBJ databases">
        <title>Genome sequence of the unusual species of purple photosynthetic bacteria, Phaeovibrio sulfidiphilus DSM 23193, type strain.</title>
        <authorList>
            <person name="Kyndt J.A."/>
            <person name="Meyer T.E."/>
        </authorList>
    </citation>
    <scope>NUCLEOTIDE SEQUENCE</scope>
    <source>
        <strain evidence="6">DSM 23193</strain>
    </source>
</reference>
<evidence type="ECO:0000256" key="3">
    <source>
        <dbReference type="ARBA" id="ARBA00022741"/>
    </source>
</evidence>
<keyword evidence="7" id="KW-1185">Reference proteome</keyword>
<feature type="domain" description="ABC transporter" evidence="5">
    <location>
        <begin position="294"/>
        <end position="533"/>
    </location>
</feature>
<organism evidence="6 7">
    <name type="scientific">Phaeovibrio sulfidiphilus</name>
    <dbReference type="NCBI Taxonomy" id="1220600"/>
    <lineage>
        <taxon>Bacteria</taxon>
        <taxon>Pseudomonadati</taxon>
        <taxon>Pseudomonadota</taxon>
        <taxon>Alphaproteobacteria</taxon>
        <taxon>Rhodospirillales</taxon>
        <taxon>Rhodospirillaceae</taxon>
        <taxon>Phaeovibrio</taxon>
    </lineage>
</organism>
<sequence length="552" mass="60112">MTRPLIEVENLHVRFGSGEGAVHAVRGVSFSVNRGETLALVGESGSGKSVTALSLPRLLPPGVASWPEGIIRLEGQELLNAASPESALSERQMRSIRAERIAMIFQEPMTSLNPLHTIERQIAETLMVHQGLSRRACHDRVRELLDLVGLERLKDRLGALPHELSGGQRQRVMIAMAIANEPDLLIADEPTTALDVTVQAQILALLEDLRSRFNMALLFISHDLGLVRRMADRVAVMKDGLIVEQAPTRVLFSSPSHPYTRQLLDSAPRGEPPVAQPGAPVVLSGDGIRVSFPLRKDILGRVTEEVRAVDGVSLSVRAGETLGIVGESGSGKTTLGLALLRLVRSKGPVVFLGDRIDGLGRRAMRDRRKGLQIVFQDPFGSLSPRRTIEQIVGEGLSVHGLARSKDEARALVTRVLSEVGLGEDVLTRFPHEFSGGQRQRISIARALVLRPSVIVLDEPTSALDVTIQAQIVDLLRDIQKRYTLAYVFISHDLRVVRALASRILVMKDGRAVEHGDTASIFEAPKEPYTRALLAAAFNGTDFRAAASPPSED</sequence>
<dbReference type="EMBL" id="JACZHT010000001">
    <property type="protein sequence ID" value="MBE1236559.1"/>
    <property type="molecule type" value="Genomic_DNA"/>
</dbReference>
<dbReference type="Gene3D" id="3.40.50.300">
    <property type="entry name" value="P-loop containing nucleotide triphosphate hydrolases"/>
    <property type="match status" value="2"/>
</dbReference>
<keyword evidence="4 6" id="KW-0067">ATP-binding</keyword>
<evidence type="ECO:0000259" key="5">
    <source>
        <dbReference type="PROSITE" id="PS50893"/>
    </source>
</evidence>
<dbReference type="InterPro" id="IPR003439">
    <property type="entry name" value="ABC_transporter-like_ATP-bd"/>
</dbReference>
<dbReference type="SMART" id="SM00382">
    <property type="entry name" value="AAA"/>
    <property type="match status" value="2"/>
</dbReference>
<dbReference type="InterPro" id="IPR027417">
    <property type="entry name" value="P-loop_NTPase"/>
</dbReference>
<accession>A0A8J7CD19</accession>
<evidence type="ECO:0000256" key="2">
    <source>
        <dbReference type="ARBA" id="ARBA00022448"/>
    </source>
</evidence>
<dbReference type="GO" id="GO:0005524">
    <property type="term" value="F:ATP binding"/>
    <property type="evidence" value="ECO:0007669"/>
    <property type="project" value="UniProtKB-KW"/>
</dbReference>
<dbReference type="InterPro" id="IPR013563">
    <property type="entry name" value="Oligopep_ABC_C"/>
</dbReference>
<comment type="caution">
    <text evidence="6">The sequence shown here is derived from an EMBL/GenBank/DDBJ whole genome shotgun (WGS) entry which is preliminary data.</text>
</comment>
<dbReference type="AlphaFoldDB" id="A0A8J7CD19"/>
<dbReference type="Pfam" id="PF00005">
    <property type="entry name" value="ABC_tran"/>
    <property type="match status" value="2"/>
</dbReference>
<dbReference type="NCBIfam" id="NF008453">
    <property type="entry name" value="PRK11308.1"/>
    <property type="match status" value="2"/>
</dbReference>
<dbReference type="InterPro" id="IPR017871">
    <property type="entry name" value="ABC_transporter-like_CS"/>
</dbReference>
<keyword evidence="2" id="KW-0813">Transport</keyword>
<dbReference type="RefSeq" id="WP_192533409.1">
    <property type="nucleotide sequence ID" value="NZ_JACZHT010000001.1"/>
</dbReference>
<dbReference type="GO" id="GO:0055085">
    <property type="term" value="P:transmembrane transport"/>
    <property type="evidence" value="ECO:0007669"/>
    <property type="project" value="UniProtKB-ARBA"/>
</dbReference>
<dbReference type="PANTHER" id="PTHR43776">
    <property type="entry name" value="TRANSPORT ATP-BINDING PROTEIN"/>
    <property type="match status" value="1"/>
</dbReference>
<dbReference type="InterPro" id="IPR050319">
    <property type="entry name" value="ABC_transp_ATP-bind"/>
</dbReference>
<evidence type="ECO:0000313" key="6">
    <source>
        <dbReference type="EMBL" id="MBE1236559.1"/>
    </source>
</evidence>
<comment type="subcellular location">
    <subcellularLocation>
        <location evidence="1">Cell inner membrane</location>
        <topology evidence="1">Peripheral membrane protein</topology>
    </subcellularLocation>
</comment>
<evidence type="ECO:0000256" key="4">
    <source>
        <dbReference type="ARBA" id="ARBA00022840"/>
    </source>
</evidence>
<dbReference type="CDD" id="cd03257">
    <property type="entry name" value="ABC_NikE_OppD_transporters"/>
    <property type="match status" value="2"/>
</dbReference>
<dbReference type="FunFam" id="3.40.50.300:FF:000016">
    <property type="entry name" value="Oligopeptide ABC transporter ATP-binding component"/>
    <property type="match status" value="1"/>
</dbReference>
<dbReference type="PROSITE" id="PS00211">
    <property type="entry name" value="ABC_TRANSPORTER_1"/>
    <property type="match status" value="2"/>
</dbReference>
<dbReference type="PROSITE" id="PS50893">
    <property type="entry name" value="ABC_TRANSPORTER_2"/>
    <property type="match status" value="2"/>
</dbReference>
<dbReference type="GO" id="GO:0015833">
    <property type="term" value="P:peptide transport"/>
    <property type="evidence" value="ECO:0007669"/>
    <property type="project" value="InterPro"/>
</dbReference>
<feature type="domain" description="ABC transporter" evidence="5">
    <location>
        <begin position="6"/>
        <end position="264"/>
    </location>
</feature>
<dbReference type="GO" id="GO:0016887">
    <property type="term" value="F:ATP hydrolysis activity"/>
    <property type="evidence" value="ECO:0007669"/>
    <property type="project" value="InterPro"/>
</dbReference>
<dbReference type="Pfam" id="PF08352">
    <property type="entry name" value="oligo_HPY"/>
    <property type="match status" value="2"/>
</dbReference>
<gene>
    <name evidence="6" type="ORF">IHV25_02685</name>
</gene>
<dbReference type="SUPFAM" id="SSF52540">
    <property type="entry name" value="P-loop containing nucleoside triphosphate hydrolases"/>
    <property type="match status" value="2"/>
</dbReference>
<keyword evidence="3" id="KW-0547">Nucleotide-binding</keyword>
<protein>
    <submittedName>
        <fullName evidence="6">ABC transporter ATP-binding protein</fullName>
    </submittedName>
</protein>
<evidence type="ECO:0000313" key="7">
    <source>
        <dbReference type="Proteomes" id="UP000631034"/>
    </source>
</evidence>
<proteinExistence type="predicted"/>
<dbReference type="Proteomes" id="UP000631034">
    <property type="component" value="Unassembled WGS sequence"/>
</dbReference>
<dbReference type="InterPro" id="IPR003593">
    <property type="entry name" value="AAA+_ATPase"/>
</dbReference>
<evidence type="ECO:0000256" key="1">
    <source>
        <dbReference type="ARBA" id="ARBA00004417"/>
    </source>
</evidence>
<dbReference type="NCBIfam" id="NF007739">
    <property type="entry name" value="PRK10419.1"/>
    <property type="match status" value="2"/>
</dbReference>
<name>A0A8J7CD19_9PROT</name>